<proteinExistence type="predicted"/>
<evidence type="ECO:0000313" key="1">
    <source>
        <dbReference type="EMBL" id="SJL12673.1"/>
    </source>
</evidence>
<sequence>MDVTICGWKFYEYSGSVSLYVQGYRDDAAGCRRSRYESEYGTPDVHVYTVKGCDEMNLPDEVHIIRVVYTNRARGDHMLRSSLFKCSSEDSHLHRFQVHSSGSADYHTLIVNHHGSSAYTAKVTNNEKKWSMFVCSTSDLRCKRLLSGTVTSLLRSSSQ</sequence>
<name>A0A284RV84_ARMOS</name>
<reference evidence="2" key="1">
    <citation type="journal article" date="2017" name="Nat. Ecol. Evol.">
        <title>Genome expansion and lineage-specific genetic innovations in the forest pathogenic fungi Armillaria.</title>
        <authorList>
            <person name="Sipos G."/>
            <person name="Prasanna A.N."/>
            <person name="Walter M.C."/>
            <person name="O'Connor E."/>
            <person name="Balint B."/>
            <person name="Krizsan K."/>
            <person name="Kiss B."/>
            <person name="Hess J."/>
            <person name="Varga T."/>
            <person name="Slot J."/>
            <person name="Riley R."/>
            <person name="Boka B."/>
            <person name="Rigling D."/>
            <person name="Barry K."/>
            <person name="Lee J."/>
            <person name="Mihaltcheva S."/>
            <person name="LaButti K."/>
            <person name="Lipzen A."/>
            <person name="Waldron R."/>
            <person name="Moloney N.M."/>
            <person name="Sperisen C."/>
            <person name="Kredics L."/>
            <person name="Vagvoelgyi C."/>
            <person name="Patrignani A."/>
            <person name="Fitzpatrick D."/>
            <person name="Nagy I."/>
            <person name="Doyle S."/>
            <person name="Anderson J.B."/>
            <person name="Grigoriev I.V."/>
            <person name="Gueldener U."/>
            <person name="Muensterkoetter M."/>
            <person name="Nagy L.G."/>
        </authorList>
    </citation>
    <scope>NUCLEOTIDE SEQUENCE [LARGE SCALE GENOMIC DNA]</scope>
    <source>
        <strain evidence="2">C18/9</strain>
    </source>
</reference>
<dbReference type="Proteomes" id="UP000219338">
    <property type="component" value="Unassembled WGS sequence"/>
</dbReference>
<gene>
    <name evidence="1" type="ORF">ARMOST_16104</name>
</gene>
<keyword evidence="2" id="KW-1185">Reference proteome</keyword>
<dbReference type="AlphaFoldDB" id="A0A284RV84"/>
<organism evidence="1 2">
    <name type="scientific">Armillaria ostoyae</name>
    <name type="common">Armillaria root rot fungus</name>
    <dbReference type="NCBI Taxonomy" id="47428"/>
    <lineage>
        <taxon>Eukaryota</taxon>
        <taxon>Fungi</taxon>
        <taxon>Dikarya</taxon>
        <taxon>Basidiomycota</taxon>
        <taxon>Agaricomycotina</taxon>
        <taxon>Agaricomycetes</taxon>
        <taxon>Agaricomycetidae</taxon>
        <taxon>Agaricales</taxon>
        <taxon>Marasmiineae</taxon>
        <taxon>Physalacriaceae</taxon>
        <taxon>Armillaria</taxon>
    </lineage>
</organism>
<accession>A0A284RV84</accession>
<protein>
    <submittedName>
        <fullName evidence="1">Uncharacterized protein</fullName>
    </submittedName>
</protein>
<evidence type="ECO:0000313" key="2">
    <source>
        <dbReference type="Proteomes" id="UP000219338"/>
    </source>
</evidence>
<dbReference type="OrthoDB" id="10564458at2759"/>
<dbReference type="EMBL" id="FUEG01000017">
    <property type="protein sequence ID" value="SJL12673.1"/>
    <property type="molecule type" value="Genomic_DNA"/>
</dbReference>